<evidence type="ECO:0000313" key="3">
    <source>
        <dbReference type="Proteomes" id="UP000558192"/>
    </source>
</evidence>
<dbReference type="AlphaFoldDB" id="A0A7X6BEX8"/>
<dbReference type="GO" id="GO:0006629">
    <property type="term" value="P:lipid metabolic process"/>
    <property type="evidence" value="ECO:0007669"/>
    <property type="project" value="InterPro"/>
</dbReference>
<proteinExistence type="predicted"/>
<dbReference type="RefSeq" id="WP_168067541.1">
    <property type="nucleotide sequence ID" value="NZ_JAATJC010000001.1"/>
</dbReference>
<feature type="domain" description="GP-PDE" evidence="1">
    <location>
        <begin position="13"/>
        <end position="240"/>
    </location>
</feature>
<comment type="caution">
    <text evidence="2">The sequence shown here is derived from an EMBL/GenBank/DDBJ whole genome shotgun (WGS) entry which is preliminary data.</text>
</comment>
<organism evidence="2 3">
    <name type="scientific">Sphingomonas kaistensis</name>
    <dbReference type="NCBI Taxonomy" id="298708"/>
    <lineage>
        <taxon>Bacteria</taxon>
        <taxon>Pseudomonadati</taxon>
        <taxon>Pseudomonadota</taxon>
        <taxon>Alphaproteobacteria</taxon>
        <taxon>Sphingomonadales</taxon>
        <taxon>Sphingomonadaceae</taxon>
        <taxon>Sphingomonas</taxon>
    </lineage>
</organism>
<dbReference type="SUPFAM" id="SSF51695">
    <property type="entry name" value="PLC-like phosphodiesterases"/>
    <property type="match status" value="1"/>
</dbReference>
<accession>A0A7X6BEX8</accession>
<gene>
    <name evidence="2" type="ORF">GGQ97_000557</name>
</gene>
<reference evidence="2 3" key="1">
    <citation type="submission" date="2020-03" db="EMBL/GenBank/DDBJ databases">
        <title>Genomic Encyclopedia of Type Strains, Phase IV (KMG-IV): sequencing the most valuable type-strain genomes for metagenomic binning, comparative biology and taxonomic classification.</title>
        <authorList>
            <person name="Goeker M."/>
        </authorList>
    </citation>
    <scope>NUCLEOTIDE SEQUENCE [LARGE SCALE GENOMIC DNA]</scope>
    <source>
        <strain evidence="2 3">DSM 16846</strain>
    </source>
</reference>
<protein>
    <submittedName>
        <fullName evidence="2">Glycerophosphoryl diester phosphodiesterase</fullName>
    </submittedName>
</protein>
<dbReference type="Proteomes" id="UP000558192">
    <property type="component" value="Unassembled WGS sequence"/>
</dbReference>
<dbReference type="InterPro" id="IPR017946">
    <property type="entry name" value="PLC-like_Pdiesterase_TIM-brl"/>
</dbReference>
<dbReference type="InterPro" id="IPR030395">
    <property type="entry name" value="GP_PDE_dom"/>
</dbReference>
<evidence type="ECO:0000313" key="2">
    <source>
        <dbReference type="EMBL" id="NJC04764.1"/>
    </source>
</evidence>
<dbReference type="GO" id="GO:0008081">
    <property type="term" value="F:phosphoric diester hydrolase activity"/>
    <property type="evidence" value="ECO:0007669"/>
    <property type="project" value="InterPro"/>
</dbReference>
<evidence type="ECO:0000259" key="1">
    <source>
        <dbReference type="PROSITE" id="PS51704"/>
    </source>
</evidence>
<dbReference type="PANTHER" id="PTHR46211:SF1">
    <property type="entry name" value="GLYCEROPHOSPHODIESTER PHOSPHODIESTERASE, CYTOPLASMIC"/>
    <property type="match status" value="1"/>
</dbReference>
<dbReference type="EMBL" id="JAATJC010000001">
    <property type="protein sequence ID" value="NJC04764.1"/>
    <property type="molecule type" value="Genomic_DNA"/>
</dbReference>
<dbReference type="Gene3D" id="3.20.20.190">
    <property type="entry name" value="Phosphatidylinositol (PI) phosphodiesterase"/>
    <property type="match status" value="1"/>
</dbReference>
<dbReference type="PANTHER" id="PTHR46211">
    <property type="entry name" value="GLYCEROPHOSPHORYL DIESTER PHOSPHODIESTERASE"/>
    <property type="match status" value="1"/>
</dbReference>
<keyword evidence="3" id="KW-1185">Reference proteome</keyword>
<dbReference type="Pfam" id="PF03009">
    <property type="entry name" value="GDPD"/>
    <property type="match status" value="1"/>
</dbReference>
<dbReference type="PROSITE" id="PS51704">
    <property type="entry name" value="GP_PDE"/>
    <property type="match status" value="1"/>
</dbReference>
<name>A0A7X6BEX8_9SPHN</name>
<sequence length="240" mass="25815">MSRSATERLFAGTAGFAHRGRHGPGVPENSMAAFRAAIAAGAGIECDLRLSRDGFAMLFHDSSLERMCGIAAETESVHAATLMALPLGATVERIPWLGALLELAGDDTPLLLELKTRAGDPPPPIDLLCRTVARDLARHRGPAGVMSFDPRVGAWFARHAPDIPRGLVIADATPGWRRFAMLGVARPTFLAVETAAAARPWVAAARRRWPVSSWTVRTAVEREALSDRVDALIWEGDGRP</sequence>